<evidence type="ECO:0000313" key="8">
    <source>
        <dbReference type="EMBL" id="MDX6849917.1"/>
    </source>
</evidence>
<dbReference type="Gene3D" id="1.10.8.640">
    <property type="entry name" value="Cytochrome C biogenesis protein"/>
    <property type="match status" value="1"/>
</dbReference>
<proteinExistence type="inferred from homology"/>
<evidence type="ECO:0000256" key="4">
    <source>
        <dbReference type="ARBA" id="ARBA00022729"/>
    </source>
</evidence>
<dbReference type="InterPro" id="IPR038297">
    <property type="entry name" value="CcmH/CycL/NrfF/Ccl2_sf"/>
</dbReference>
<dbReference type="RefSeq" id="WP_302721808.1">
    <property type="nucleotide sequence ID" value="NZ_JAULRU010000418.1"/>
</dbReference>
<evidence type="ECO:0000256" key="5">
    <source>
        <dbReference type="ARBA" id="ARBA00023004"/>
    </source>
</evidence>
<keyword evidence="6" id="KW-1133">Transmembrane helix</keyword>
<comment type="caution">
    <text evidence="8">The sequence shown here is derived from an EMBL/GenBank/DDBJ whole genome shotgun (WGS) entry which is preliminary data.</text>
</comment>
<accession>A0ABU4S0B4</accession>
<evidence type="ECO:0000259" key="7">
    <source>
        <dbReference type="Pfam" id="PF03918"/>
    </source>
</evidence>
<dbReference type="Proteomes" id="UP001273505">
    <property type="component" value="Unassembled WGS sequence"/>
</dbReference>
<comment type="function">
    <text evidence="6">Possible subunit of a heme lyase.</text>
</comment>
<evidence type="ECO:0000256" key="3">
    <source>
        <dbReference type="ARBA" id="ARBA00022723"/>
    </source>
</evidence>
<feature type="signal peptide" evidence="6">
    <location>
        <begin position="1"/>
        <end position="18"/>
    </location>
</feature>
<comment type="similarity">
    <text evidence="1 6">Belongs to the CcmH/CycL/Ccl2/NrfF family.</text>
</comment>
<dbReference type="EMBL" id="JAXAFO010000017">
    <property type="protein sequence ID" value="MDX6849917.1"/>
    <property type="molecule type" value="Genomic_DNA"/>
</dbReference>
<evidence type="ECO:0000256" key="1">
    <source>
        <dbReference type="ARBA" id="ARBA00010342"/>
    </source>
</evidence>
<keyword evidence="4 6" id="KW-0732">Signal</keyword>
<feature type="chain" id="PRO_5044987600" description="Cytochrome c-type biogenesis protein" evidence="6">
    <location>
        <begin position="19"/>
        <end position="155"/>
    </location>
</feature>
<dbReference type="PANTHER" id="PTHR47870">
    <property type="entry name" value="CYTOCHROME C-TYPE BIOGENESIS PROTEIN CCMH"/>
    <property type="match status" value="1"/>
</dbReference>
<keyword evidence="6" id="KW-0472">Membrane</keyword>
<reference evidence="8 9" key="1">
    <citation type="submission" date="2023-11" db="EMBL/GenBank/DDBJ databases">
        <title>Gilvimarinus fulvus sp. nov., isolated from the surface of Kelp.</title>
        <authorList>
            <person name="Sun Y.Y."/>
            <person name="Gong Y."/>
            <person name="Du Z.J."/>
        </authorList>
    </citation>
    <scope>NUCLEOTIDE SEQUENCE [LARGE SCALE GENOMIC DNA]</scope>
    <source>
        <strain evidence="8 9">SDUM040013</strain>
    </source>
</reference>
<gene>
    <name evidence="8" type="ORF">SCD92_11145</name>
</gene>
<keyword evidence="2 6" id="KW-0349">Heme</keyword>
<evidence type="ECO:0000256" key="2">
    <source>
        <dbReference type="ARBA" id="ARBA00022617"/>
    </source>
</evidence>
<dbReference type="InterPro" id="IPR005616">
    <property type="entry name" value="CcmH/CycL/Ccl2/NrfF_N"/>
</dbReference>
<organism evidence="8 9">
    <name type="scientific">Gilvimarinus gilvus</name>
    <dbReference type="NCBI Taxonomy" id="3058038"/>
    <lineage>
        <taxon>Bacteria</taxon>
        <taxon>Pseudomonadati</taxon>
        <taxon>Pseudomonadota</taxon>
        <taxon>Gammaproteobacteria</taxon>
        <taxon>Cellvibrionales</taxon>
        <taxon>Cellvibrionaceae</taxon>
        <taxon>Gilvimarinus</taxon>
    </lineage>
</organism>
<evidence type="ECO:0000313" key="9">
    <source>
        <dbReference type="Proteomes" id="UP001273505"/>
    </source>
</evidence>
<dbReference type="Pfam" id="PF03918">
    <property type="entry name" value="CcmH"/>
    <property type="match status" value="1"/>
</dbReference>
<dbReference type="InterPro" id="IPR051263">
    <property type="entry name" value="C-type_cytochrome_biogenesis"/>
</dbReference>
<keyword evidence="9" id="KW-1185">Reference proteome</keyword>
<dbReference type="CDD" id="cd16378">
    <property type="entry name" value="CcmH_N"/>
    <property type="match status" value="1"/>
</dbReference>
<keyword evidence="6" id="KW-0812">Transmembrane</keyword>
<keyword evidence="3 6" id="KW-0479">Metal-binding</keyword>
<keyword evidence="5 6" id="KW-0408">Iron</keyword>
<name>A0ABU4S0B4_9GAMM</name>
<protein>
    <recommendedName>
        <fullName evidence="6">Cytochrome c-type biogenesis protein</fullName>
    </recommendedName>
</protein>
<feature type="domain" description="CcmH/CycL/Ccl2/NrfF N-terminal" evidence="7">
    <location>
        <begin position="10"/>
        <end position="144"/>
    </location>
</feature>
<feature type="transmembrane region" description="Helical" evidence="6">
    <location>
        <begin position="101"/>
        <end position="119"/>
    </location>
</feature>
<sequence>MRLVLFLLGCLLAGSSLAEQIYQFDDPVDRARFKQFNEELRCPQCQNQNLAGSDSIVSESVRQDLYEQILAGRSDKEITDDMVRRYGNYILYKPPFKPATAALWLSPLILLGIGSFVLWRMVRRRARSDDGELSAADEDAVNQLVKKYSDKQVPK</sequence>
<dbReference type="PANTHER" id="PTHR47870:SF4">
    <property type="entry name" value="CYTOCHROME C-TYPE BIOGENESIS PROTEIN CYCH"/>
    <property type="match status" value="1"/>
</dbReference>
<evidence type="ECO:0000256" key="6">
    <source>
        <dbReference type="RuleBase" id="RU364112"/>
    </source>
</evidence>